<accession>S7ZX46</accession>
<evidence type="ECO:0000313" key="3">
    <source>
        <dbReference type="Proteomes" id="UP000015100"/>
    </source>
</evidence>
<organism evidence="2 3">
    <name type="scientific">Dactylellina haptotyla (strain CBS 200.50)</name>
    <name type="common">Nematode-trapping fungus</name>
    <name type="synonym">Monacrosporium haptotylum</name>
    <dbReference type="NCBI Taxonomy" id="1284197"/>
    <lineage>
        <taxon>Eukaryota</taxon>
        <taxon>Fungi</taxon>
        <taxon>Dikarya</taxon>
        <taxon>Ascomycota</taxon>
        <taxon>Pezizomycotina</taxon>
        <taxon>Orbiliomycetes</taxon>
        <taxon>Orbiliales</taxon>
        <taxon>Orbiliaceae</taxon>
        <taxon>Dactylellina</taxon>
    </lineage>
</organism>
<proteinExistence type="predicted"/>
<feature type="coiled-coil region" evidence="1">
    <location>
        <begin position="89"/>
        <end position="116"/>
    </location>
</feature>
<dbReference type="OMA" id="ENGMHER"/>
<gene>
    <name evidence="2" type="ORF">H072_11348</name>
</gene>
<protein>
    <submittedName>
        <fullName evidence="2">Uncharacterized protein</fullName>
    </submittedName>
</protein>
<evidence type="ECO:0000256" key="1">
    <source>
        <dbReference type="SAM" id="Coils"/>
    </source>
</evidence>
<name>S7ZX46_DACHA</name>
<comment type="caution">
    <text evidence="2">The sequence shown here is derived from an EMBL/GenBank/DDBJ whole genome shotgun (WGS) entry which is preliminary data.</text>
</comment>
<keyword evidence="1" id="KW-0175">Coiled coil</keyword>
<reference evidence="3" key="2">
    <citation type="submission" date="2013-04" db="EMBL/GenBank/DDBJ databases">
        <title>Genomic mechanisms accounting for the adaptation to parasitism in nematode-trapping fungi.</title>
        <authorList>
            <person name="Ahren D.G."/>
        </authorList>
    </citation>
    <scope>NUCLEOTIDE SEQUENCE [LARGE SCALE GENOMIC DNA]</scope>
    <source>
        <strain evidence="3">CBS 200.50</strain>
    </source>
</reference>
<sequence length="164" mass="19194">MGKIEKLKDGIVRLISSMRTFRNALEGTRLYFNQTVYTAPTTDLVNYHPLVFATTITLHTQTRITAQASKLIQYVRRTHWDREANIWDDEDLRKLIRDLRRQITKCEEEANVMLEEMGSMFTVQVKIYEEEGDTEESFETSLLFPAGSPSVTTLFNSRHYRPRL</sequence>
<reference evidence="2 3" key="1">
    <citation type="journal article" date="2013" name="PLoS Genet.">
        <title>Genomic mechanisms accounting for the adaptation to parasitism in nematode-trapping fungi.</title>
        <authorList>
            <person name="Meerupati T."/>
            <person name="Andersson K.M."/>
            <person name="Friman E."/>
            <person name="Kumar D."/>
            <person name="Tunlid A."/>
            <person name="Ahren D."/>
        </authorList>
    </citation>
    <scope>NUCLEOTIDE SEQUENCE [LARGE SCALE GENOMIC DNA]</scope>
    <source>
        <strain evidence="2 3">CBS 200.50</strain>
    </source>
</reference>
<dbReference type="Proteomes" id="UP000015100">
    <property type="component" value="Unassembled WGS sequence"/>
</dbReference>
<keyword evidence="3" id="KW-1185">Reference proteome</keyword>
<dbReference type="EMBL" id="AQGS01001196">
    <property type="protein sequence ID" value="EPS35310.1"/>
    <property type="molecule type" value="Genomic_DNA"/>
</dbReference>
<dbReference type="OrthoDB" id="5276907at2759"/>
<dbReference type="AlphaFoldDB" id="S7ZX46"/>
<evidence type="ECO:0000313" key="2">
    <source>
        <dbReference type="EMBL" id="EPS35310.1"/>
    </source>
</evidence>
<dbReference type="HOGENOM" id="CLU_1618956_0_0_1"/>